<dbReference type="PROSITE" id="PS52035">
    <property type="entry name" value="PEPTIDASE_M14"/>
    <property type="match status" value="1"/>
</dbReference>
<dbReference type="Proteomes" id="UP001075354">
    <property type="component" value="Chromosome 2"/>
</dbReference>
<dbReference type="GO" id="GO:0006508">
    <property type="term" value="P:proteolysis"/>
    <property type="evidence" value="ECO:0007669"/>
    <property type="project" value="InterPro"/>
</dbReference>
<dbReference type="GO" id="GO:0004181">
    <property type="term" value="F:metallocarboxypeptidase activity"/>
    <property type="evidence" value="ECO:0007669"/>
    <property type="project" value="InterPro"/>
</dbReference>
<feature type="compositionally biased region" description="Acidic residues" evidence="4">
    <location>
        <begin position="826"/>
        <end position="841"/>
    </location>
</feature>
<dbReference type="Pfam" id="PF18027">
    <property type="entry name" value="Pepdidase_M14_N"/>
    <property type="match status" value="1"/>
</dbReference>
<evidence type="ECO:0000259" key="5">
    <source>
        <dbReference type="PROSITE" id="PS52035"/>
    </source>
</evidence>
<evidence type="ECO:0000313" key="6">
    <source>
        <dbReference type="EMBL" id="KAJ1530292.1"/>
    </source>
</evidence>
<evidence type="ECO:0000256" key="3">
    <source>
        <dbReference type="PROSITE-ProRule" id="PRU01379"/>
    </source>
</evidence>
<dbReference type="Gene3D" id="2.60.40.3120">
    <property type="match status" value="1"/>
</dbReference>
<dbReference type="Gene3D" id="3.40.630.10">
    <property type="entry name" value="Zn peptidases"/>
    <property type="match status" value="1"/>
</dbReference>
<evidence type="ECO:0000256" key="4">
    <source>
        <dbReference type="SAM" id="MobiDB-lite"/>
    </source>
</evidence>
<feature type="compositionally biased region" description="Polar residues" evidence="4">
    <location>
        <begin position="945"/>
        <end position="966"/>
    </location>
</feature>
<evidence type="ECO:0000313" key="7">
    <source>
        <dbReference type="Proteomes" id="UP001075354"/>
    </source>
</evidence>
<organism evidence="6 7">
    <name type="scientific">Megalurothrips usitatus</name>
    <name type="common">bean blossom thrips</name>
    <dbReference type="NCBI Taxonomy" id="439358"/>
    <lineage>
        <taxon>Eukaryota</taxon>
        <taxon>Metazoa</taxon>
        <taxon>Ecdysozoa</taxon>
        <taxon>Arthropoda</taxon>
        <taxon>Hexapoda</taxon>
        <taxon>Insecta</taxon>
        <taxon>Pterygota</taxon>
        <taxon>Neoptera</taxon>
        <taxon>Paraneoptera</taxon>
        <taxon>Thysanoptera</taxon>
        <taxon>Terebrantia</taxon>
        <taxon>Thripoidea</taxon>
        <taxon>Thripidae</taxon>
        <taxon>Megalurothrips</taxon>
    </lineage>
</organism>
<name>A0AAV7XUP2_9NEOP</name>
<feature type="compositionally biased region" description="Basic and acidic residues" evidence="4">
    <location>
        <begin position="1013"/>
        <end position="1022"/>
    </location>
</feature>
<dbReference type="Pfam" id="PF00246">
    <property type="entry name" value="Peptidase_M14"/>
    <property type="match status" value="1"/>
</dbReference>
<dbReference type="CDD" id="cd06907">
    <property type="entry name" value="M14_AGBL2-3_like"/>
    <property type="match status" value="1"/>
</dbReference>
<protein>
    <recommendedName>
        <fullName evidence="5">Peptidase M14 domain-containing protein</fullName>
    </recommendedName>
</protein>
<sequence length="1315" mass="141148">MAAPSRPASGLTASLAAGPGELAFFSRPAGAGPGGSLGRPASGLMSGLVPLGPLGPLGLLGGLGSGLGGSGSGGAVATGLASGLLSGLAGGLGSGVAPGPGPAAPAASAPPPLTLEKGDDPHLAPLNSSYLSSFLQNALKSNQVEINTDSRTLRPVAKLREPRDPLANLRDPATDGPPAGPRWPAECQVLEERVQHIEVPPATPEHYYVPTGKEVQPQPVGEEVGQVVFQYYPVSAVNYFSRSSVGGSRILTPAWPPDLRPDDLRFESRFESGNLAKVVRITESYYELYLRTDLYTNRHMQWFYFRVQNMRRRAVYRFSIVNLSKAESLYSCGMRPLLYSERDASLSQVGWRRCGDNIAYFRNEEAAPSEEQAPSYTLSFNVDFPHDNDTCYLAHCYPYTYSDLQDYLLKLQNHPVKSTFSKLRLLCRSLAGNNVYYLTITTPPPPPATSTSSGSGCNNNNCSANTNNTNNNNNANSSNNVVNNNNSKKKAVVLTARVHPGETPSSWMMKGFMDFLTGNSNQAKELRDKFIFKLVPMLNPDGVIVGNNRCSLTGRDLNRQYRTVIRETYPPVWHTKLMIRRRVVEGRGPRLEGAGGARLWSPHNQDNNFMCVSRRLMEECGVVMYCDLHAHSRKHNVFIYGCENKRGPDKQLQEQVFPLMLHKNAADKFSFENCKFRIQRSKEGTGRVVVWMMGVANSYTMEASFGGSTLGSRSATHFSAQDFENMGRAFCETLLDFCDQDPSKAHDWGHSHTFECRGISGAGWCGWCAQFPVLVLMYRSHSLAVRLDAPCRCALQERLRNKIISRLVKEGSSADEPTNIMLSDYSSDEGDTSSSSEDEANMSEPSGSALAALASGLAVPGGLGLCRGHVCSPCEPCTCAASPPSPAPARRKPAADASSGSPKMTHRPERTPPMPRSRKPLQVHTALLDLPGAGLGGSSSDVGDANTTPERQSSTETSPSRGQQQAAARHRVSTSPDDAVQRASERVDMPPELIVTPAHRRRGRGRHGSVRSGRSEAGEREASAAGLTPGPLDGGRDAPSTDTSASPTVVHRRRSLSVLVDTGMTAGRAGPRPSSQHGRSLPRRRQGSARRSQSRRAITPTPTPVPQDERLAGALDSLGPGVAALDPSRPAPIGGPLGGLWLGTPCDQCDDGDSEACSNYAANVPLAWGPPAPQLHDQQDVLRSCSHKLSALSALQRPREAADAADGGGVTIRLTRRRRSKATIAVPAPAPSPQVLTRLLDRLQAPARKSQGGWLQRQGVRAPSVATPAPGRSSLAALRGQNGAPGGVAGTSVEDDQDAEASDAGKTHWRRGQLR</sequence>
<dbReference type="GO" id="GO:0008270">
    <property type="term" value="F:zinc ion binding"/>
    <property type="evidence" value="ECO:0007669"/>
    <property type="project" value="InterPro"/>
</dbReference>
<dbReference type="InterPro" id="IPR050821">
    <property type="entry name" value="Cytosolic_carboxypeptidase"/>
</dbReference>
<feature type="compositionally biased region" description="Pro residues" evidence="4">
    <location>
        <begin position="99"/>
        <end position="113"/>
    </location>
</feature>
<evidence type="ECO:0000256" key="1">
    <source>
        <dbReference type="ARBA" id="ARBA00001947"/>
    </source>
</evidence>
<dbReference type="EMBL" id="JAPTSV010000002">
    <property type="protein sequence ID" value="KAJ1530292.1"/>
    <property type="molecule type" value="Genomic_DNA"/>
</dbReference>
<proteinExistence type="inferred from homology"/>
<feature type="region of interest" description="Disordered" evidence="4">
    <location>
        <begin position="1248"/>
        <end position="1315"/>
    </location>
</feature>
<feature type="region of interest" description="Disordered" evidence="4">
    <location>
        <begin position="99"/>
        <end position="122"/>
    </location>
</feature>
<reference evidence="6" key="1">
    <citation type="submission" date="2022-12" db="EMBL/GenBank/DDBJ databases">
        <title>Chromosome-level genome assembly of the bean flower thrips Megalurothrips usitatus.</title>
        <authorList>
            <person name="Ma L."/>
            <person name="Liu Q."/>
            <person name="Li H."/>
            <person name="Cai W."/>
        </authorList>
    </citation>
    <scope>NUCLEOTIDE SEQUENCE</scope>
    <source>
        <strain evidence="6">Cailab_2022a</strain>
    </source>
</reference>
<comment type="cofactor">
    <cofactor evidence="1">
        <name>Zn(2+)</name>
        <dbReference type="ChEBI" id="CHEBI:29105"/>
    </cofactor>
</comment>
<gene>
    <name evidence="6" type="ORF">ONE63_005213</name>
</gene>
<dbReference type="InterPro" id="IPR000834">
    <property type="entry name" value="Peptidase_M14"/>
</dbReference>
<dbReference type="PANTHER" id="PTHR12756:SF45">
    <property type="entry name" value="CYTOSOLIC CARBOXYPEPTIDASE NNA1"/>
    <property type="match status" value="1"/>
</dbReference>
<feature type="region of interest" description="Disordered" evidence="4">
    <location>
        <begin position="881"/>
        <end position="1109"/>
    </location>
</feature>
<feature type="compositionally biased region" description="Basic and acidic residues" evidence="4">
    <location>
        <begin position="979"/>
        <end position="989"/>
    </location>
</feature>
<feature type="active site" description="Proton donor/acceptor" evidence="3">
    <location>
        <position position="702"/>
    </location>
</feature>
<feature type="compositionally biased region" description="Basic residues" evidence="4">
    <location>
        <begin position="1080"/>
        <end position="1094"/>
    </location>
</feature>
<feature type="domain" description="Peptidase M14" evidence="5">
    <location>
        <begin position="397"/>
        <end position="738"/>
    </location>
</feature>
<comment type="caution">
    <text evidence="6">The sequence shown here is derived from an EMBL/GenBank/DDBJ whole genome shotgun (WGS) entry which is preliminary data.</text>
</comment>
<dbReference type="PANTHER" id="PTHR12756">
    <property type="entry name" value="CYTOSOLIC CARBOXYPEPTIDASE"/>
    <property type="match status" value="1"/>
</dbReference>
<feature type="region of interest" description="Disordered" evidence="4">
    <location>
        <begin position="816"/>
        <end position="846"/>
    </location>
</feature>
<accession>A0AAV7XUP2</accession>
<comment type="similarity">
    <text evidence="2 3">Belongs to the peptidase M14 family.</text>
</comment>
<keyword evidence="7" id="KW-1185">Reference proteome</keyword>
<dbReference type="SUPFAM" id="SSF53187">
    <property type="entry name" value="Zn-dependent exopeptidases"/>
    <property type="match status" value="1"/>
</dbReference>
<feature type="region of interest" description="Disordered" evidence="4">
    <location>
        <begin position="153"/>
        <end position="180"/>
    </location>
</feature>
<feature type="compositionally biased region" description="Basic residues" evidence="4">
    <location>
        <begin position="998"/>
        <end position="1009"/>
    </location>
</feature>
<dbReference type="InterPro" id="IPR040626">
    <property type="entry name" value="Pepdidase_M14_N"/>
</dbReference>
<evidence type="ECO:0000256" key="2">
    <source>
        <dbReference type="ARBA" id="ARBA00005988"/>
    </source>
</evidence>